<organism evidence="2 3">
    <name type="scientific">Zophobas morio</name>
    <dbReference type="NCBI Taxonomy" id="2755281"/>
    <lineage>
        <taxon>Eukaryota</taxon>
        <taxon>Metazoa</taxon>
        <taxon>Ecdysozoa</taxon>
        <taxon>Arthropoda</taxon>
        <taxon>Hexapoda</taxon>
        <taxon>Insecta</taxon>
        <taxon>Pterygota</taxon>
        <taxon>Neoptera</taxon>
        <taxon>Endopterygota</taxon>
        <taxon>Coleoptera</taxon>
        <taxon>Polyphaga</taxon>
        <taxon>Cucujiformia</taxon>
        <taxon>Tenebrionidae</taxon>
        <taxon>Zophobas</taxon>
    </lineage>
</organism>
<keyword evidence="3" id="KW-1185">Reference proteome</keyword>
<reference evidence="2" key="1">
    <citation type="journal article" date="2023" name="G3 (Bethesda)">
        <title>Whole genome assemblies of Zophobas morio and Tenebrio molitor.</title>
        <authorList>
            <person name="Kaur S."/>
            <person name="Stinson S.A."/>
            <person name="diCenzo G.C."/>
        </authorList>
    </citation>
    <scope>NUCLEOTIDE SEQUENCE</scope>
    <source>
        <strain evidence="2">QUZm001</strain>
    </source>
</reference>
<evidence type="ECO:0000313" key="3">
    <source>
        <dbReference type="Proteomes" id="UP001168821"/>
    </source>
</evidence>
<name>A0AA38IE39_9CUCU</name>
<comment type="caution">
    <text evidence="2">The sequence shown here is derived from an EMBL/GenBank/DDBJ whole genome shotgun (WGS) entry which is preliminary data.</text>
</comment>
<dbReference type="GO" id="GO:0005549">
    <property type="term" value="F:odorant binding"/>
    <property type="evidence" value="ECO:0007669"/>
    <property type="project" value="InterPro"/>
</dbReference>
<dbReference type="CDD" id="cd23992">
    <property type="entry name" value="PBP_GOBP"/>
    <property type="match status" value="1"/>
</dbReference>
<accession>A0AA38IE39</accession>
<dbReference type="EMBL" id="JALNTZ010000005">
    <property type="protein sequence ID" value="KAJ3652571.1"/>
    <property type="molecule type" value="Genomic_DNA"/>
</dbReference>
<feature type="chain" id="PRO_5041460373" evidence="1">
    <location>
        <begin position="20"/>
        <end position="130"/>
    </location>
</feature>
<gene>
    <name evidence="2" type="ORF">Zmor_018523</name>
</gene>
<dbReference type="InterPro" id="IPR036728">
    <property type="entry name" value="PBP_GOBP_sf"/>
</dbReference>
<sequence length="130" mass="15424">MFLKVLLIYLLFLYTMTFSVVLKPQEILDIVKLCAKRNNVTEAEYDKPELFLLRTPTENQMCMVKCVMELMEMMDFDGNLQKGVIRHYLSPFNRRIQEEIIVCAEKITRVSVCSDLEVYRKCLEPHFFND</sequence>
<dbReference type="Pfam" id="PF01395">
    <property type="entry name" value="PBP_GOBP"/>
    <property type="match status" value="1"/>
</dbReference>
<protein>
    <submittedName>
        <fullName evidence="2">Uncharacterized protein</fullName>
    </submittedName>
</protein>
<evidence type="ECO:0000256" key="1">
    <source>
        <dbReference type="SAM" id="SignalP"/>
    </source>
</evidence>
<feature type="signal peptide" evidence="1">
    <location>
        <begin position="1"/>
        <end position="19"/>
    </location>
</feature>
<proteinExistence type="predicted"/>
<dbReference type="AlphaFoldDB" id="A0AA38IE39"/>
<keyword evidence="1" id="KW-0732">Signal</keyword>
<evidence type="ECO:0000313" key="2">
    <source>
        <dbReference type="EMBL" id="KAJ3652571.1"/>
    </source>
</evidence>
<dbReference type="SUPFAM" id="SSF47565">
    <property type="entry name" value="Insect pheromone/odorant-binding proteins"/>
    <property type="match status" value="1"/>
</dbReference>
<dbReference type="Proteomes" id="UP001168821">
    <property type="component" value="Unassembled WGS sequence"/>
</dbReference>
<dbReference type="InterPro" id="IPR006170">
    <property type="entry name" value="PBP/GOBP"/>
</dbReference>
<dbReference type="Gene3D" id="1.10.238.20">
    <property type="entry name" value="Pheromone/general odorant binding protein domain"/>
    <property type="match status" value="1"/>
</dbReference>